<reference evidence="1 2" key="1">
    <citation type="journal article" date="2022" name="G3 (Bethesda)">
        <title>Whole-genome sequence and methylome profiling of the almond [Prunus dulcis (Mill.) D.A. Webb] cultivar 'Nonpareil'.</title>
        <authorList>
            <person name="D'Amico-Willman K.M."/>
            <person name="Ouma W.Z."/>
            <person name="Meulia T."/>
            <person name="Sideli G.M."/>
            <person name="Gradziel T.M."/>
            <person name="Fresnedo-Ramirez J."/>
        </authorList>
    </citation>
    <scope>NUCLEOTIDE SEQUENCE [LARGE SCALE GENOMIC DNA]</scope>
    <source>
        <strain evidence="1">Clone GOH B32 T37-40</strain>
    </source>
</reference>
<dbReference type="Proteomes" id="UP001054821">
    <property type="component" value="Chromosome 2"/>
</dbReference>
<sequence length="175" mass="20154">MMLTLLISGPKQPKNDIDVYLEPLIDDLKSLWDGIKRVYDAHIGEYFTLRAALLWTINDFLAYGNLSSCIVKGYKVCPICSDDTPSHRLKNGHKICYIGHSKWLPIYHPYRRQCAAFNGKPEYDMPPKPLTKEEVLQMVEGINYKWGSKKGGDGSENDGDRVCWKKKSKFFDLEY</sequence>
<evidence type="ECO:0000313" key="1">
    <source>
        <dbReference type="EMBL" id="KAI5343784.1"/>
    </source>
</evidence>
<gene>
    <name evidence="1" type="ORF">L3X38_011660</name>
</gene>
<dbReference type="EMBL" id="JAJFAZ020000002">
    <property type="protein sequence ID" value="KAI5343784.1"/>
    <property type="molecule type" value="Genomic_DNA"/>
</dbReference>
<proteinExistence type="predicted"/>
<dbReference type="InterPro" id="IPR004242">
    <property type="entry name" value="Transposase_21"/>
</dbReference>
<accession>A0AAD4WI61</accession>
<name>A0AAD4WI61_PRUDU</name>
<dbReference type="Pfam" id="PF02992">
    <property type="entry name" value="Transposase_21"/>
    <property type="match status" value="1"/>
</dbReference>
<comment type="caution">
    <text evidence="1">The sequence shown here is derived from an EMBL/GenBank/DDBJ whole genome shotgun (WGS) entry which is preliminary data.</text>
</comment>
<evidence type="ECO:0000313" key="2">
    <source>
        <dbReference type="Proteomes" id="UP001054821"/>
    </source>
</evidence>
<organism evidence="1 2">
    <name type="scientific">Prunus dulcis</name>
    <name type="common">Almond</name>
    <name type="synonym">Amygdalus dulcis</name>
    <dbReference type="NCBI Taxonomy" id="3755"/>
    <lineage>
        <taxon>Eukaryota</taxon>
        <taxon>Viridiplantae</taxon>
        <taxon>Streptophyta</taxon>
        <taxon>Embryophyta</taxon>
        <taxon>Tracheophyta</taxon>
        <taxon>Spermatophyta</taxon>
        <taxon>Magnoliopsida</taxon>
        <taxon>eudicotyledons</taxon>
        <taxon>Gunneridae</taxon>
        <taxon>Pentapetalae</taxon>
        <taxon>rosids</taxon>
        <taxon>fabids</taxon>
        <taxon>Rosales</taxon>
        <taxon>Rosaceae</taxon>
        <taxon>Amygdaloideae</taxon>
        <taxon>Amygdaleae</taxon>
        <taxon>Prunus</taxon>
    </lineage>
</organism>
<dbReference type="AlphaFoldDB" id="A0AAD4WI61"/>
<dbReference type="PANTHER" id="PTHR10775">
    <property type="entry name" value="OS08G0208400 PROTEIN"/>
    <property type="match status" value="1"/>
</dbReference>
<dbReference type="PANTHER" id="PTHR10775:SF182">
    <property type="entry name" value="TRANSPOSON, EN_SPM-LIKE, TRANSPOSASE-ASSOCIATED DOMAIN PROTEIN-RELATED"/>
    <property type="match status" value="1"/>
</dbReference>
<protein>
    <submittedName>
        <fullName evidence="1">Uncharacterized protein</fullName>
    </submittedName>
</protein>
<keyword evidence="2" id="KW-1185">Reference proteome</keyword>